<dbReference type="InterPro" id="IPR006061">
    <property type="entry name" value="SBP_1_CS"/>
</dbReference>
<evidence type="ECO:0000256" key="6">
    <source>
        <dbReference type="RuleBase" id="RU365005"/>
    </source>
</evidence>
<comment type="subcellular location">
    <subcellularLocation>
        <location evidence="6">Cell membrane</location>
        <topology evidence="6">Lipid-anchor</topology>
    </subcellularLocation>
</comment>
<keyword evidence="4 6" id="KW-0732">Signal</keyword>
<evidence type="ECO:0000256" key="2">
    <source>
        <dbReference type="ARBA" id="ARBA00022448"/>
    </source>
</evidence>
<keyword evidence="3 6" id="KW-0762">Sugar transport</keyword>
<comment type="similarity">
    <text evidence="1 6">Belongs to the bacterial solute-binding protein 1 family.</text>
</comment>
<evidence type="ECO:0000256" key="3">
    <source>
        <dbReference type="ARBA" id="ARBA00022597"/>
    </source>
</evidence>
<dbReference type="EMBL" id="LYPC01000010">
    <property type="protein sequence ID" value="OCT16685.1"/>
    <property type="molecule type" value="Genomic_DNA"/>
</dbReference>
<keyword evidence="6" id="KW-0449">Lipoprotein</keyword>
<keyword evidence="6" id="KW-0472">Membrane</keyword>
<dbReference type="PANTHER" id="PTHR30061:SF50">
    <property type="entry name" value="MALTOSE_MALTODEXTRIN-BINDING PERIPLASMIC PROTEIN"/>
    <property type="match status" value="1"/>
</dbReference>
<accession>A0A1C1A7W5</accession>
<evidence type="ECO:0000256" key="1">
    <source>
        <dbReference type="ARBA" id="ARBA00008520"/>
    </source>
</evidence>
<evidence type="ECO:0000256" key="4">
    <source>
        <dbReference type="ARBA" id="ARBA00022729"/>
    </source>
</evidence>
<keyword evidence="9" id="KW-1185">Reference proteome</keyword>
<dbReference type="GO" id="GO:0042956">
    <property type="term" value="P:maltodextrin transmembrane transport"/>
    <property type="evidence" value="ECO:0007669"/>
    <property type="project" value="TreeGrafter"/>
</dbReference>
<dbReference type="GO" id="GO:0015768">
    <property type="term" value="P:maltose transport"/>
    <property type="evidence" value="ECO:0007669"/>
    <property type="project" value="TreeGrafter"/>
</dbReference>
<dbReference type="PRINTS" id="PR00181">
    <property type="entry name" value="MALTOSEBP"/>
</dbReference>
<feature type="region of interest" description="Disordered" evidence="7">
    <location>
        <begin position="24"/>
        <end position="49"/>
    </location>
</feature>
<dbReference type="GO" id="GO:0015144">
    <property type="term" value="F:carbohydrate transmembrane transporter activity"/>
    <property type="evidence" value="ECO:0007669"/>
    <property type="project" value="InterPro"/>
</dbReference>
<dbReference type="GO" id="GO:0055052">
    <property type="term" value="C:ATP-binding cassette (ABC) transporter complex, substrate-binding subunit-containing"/>
    <property type="evidence" value="ECO:0007669"/>
    <property type="project" value="TreeGrafter"/>
</dbReference>
<evidence type="ECO:0000256" key="7">
    <source>
        <dbReference type="SAM" id="MobiDB-lite"/>
    </source>
</evidence>
<dbReference type="GO" id="GO:1901982">
    <property type="term" value="F:maltose binding"/>
    <property type="evidence" value="ECO:0007669"/>
    <property type="project" value="TreeGrafter"/>
</dbReference>
<organism evidence="8 9">
    <name type="scientific">Paenibacillus pectinilyticus</name>
    <dbReference type="NCBI Taxonomy" id="512399"/>
    <lineage>
        <taxon>Bacteria</taxon>
        <taxon>Bacillati</taxon>
        <taxon>Bacillota</taxon>
        <taxon>Bacilli</taxon>
        <taxon>Bacillales</taxon>
        <taxon>Paenibacillaceae</taxon>
        <taxon>Paenibacillus</taxon>
    </lineage>
</organism>
<sequence>MKKWITALTAVTLTLSLAACTSKTSTDQTTASGNPTSTPAPAASATAAPATKAPVEITFWGDWGGEGEKQFVMMADAFNKSQDKIKVKYVLQEDMITKFLTAASSGGSPDVMFWDRWRTSLYASKNVLQPIDDYMKRDNINRSDYYDEALKELSSGDKLYGLPLTVDARALFYNKKLFAEKGLQPPKTWDELENAAKQLTVWDGDKLVRSGMSMNDNGLFNMWLQQAGGSMMTSDLKKTNFNNDQGKQVLDFWDKLINKDKVYKVGFEKGLGEGTDAFVTGKVAMTYTGPWMLSTYMKYGKDLDFGVVPPPTGPNGAKGSVMGGFGLVIPTGSKHKDEAWEFEKWWLANKDNALLWAKTSMNLPGFKPAMQDPFFKDDPNWKPFMDTLEFAKIRPQHPGYSVMEVDGLMPNLDLFVQGKQDAATTLKKGQEQGDKLLDQNAAGK</sequence>
<dbReference type="OrthoDB" id="9769685at2"/>
<dbReference type="PANTHER" id="PTHR30061">
    <property type="entry name" value="MALTOSE-BINDING PERIPLASMIC PROTEIN"/>
    <property type="match status" value="1"/>
</dbReference>
<dbReference type="Proteomes" id="UP000093309">
    <property type="component" value="Unassembled WGS sequence"/>
</dbReference>
<evidence type="ECO:0000313" key="8">
    <source>
        <dbReference type="EMBL" id="OCT16685.1"/>
    </source>
</evidence>
<dbReference type="PROSITE" id="PS51257">
    <property type="entry name" value="PROKAR_LIPOPROTEIN"/>
    <property type="match status" value="1"/>
</dbReference>
<feature type="chain" id="PRO_5039747629" description="Maltodextrin-binding protein" evidence="6">
    <location>
        <begin position="19"/>
        <end position="444"/>
    </location>
</feature>
<keyword evidence="2 6" id="KW-0813">Transport</keyword>
<feature type="signal peptide" evidence="6">
    <location>
        <begin position="1"/>
        <end position="18"/>
    </location>
</feature>
<evidence type="ECO:0000313" key="9">
    <source>
        <dbReference type="Proteomes" id="UP000093309"/>
    </source>
</evidence>
<keyword evidence="6" id="KW-1003">Cell membrane</keyword>
<dbReference type="AlphaFoldDB" id="A0A1C1A7W5"/>
<evidence type="ECO:0000256" key="5">
    <source>
        <dbReference type="ARBA" id="ARBA00030303"/>
    </source>
</evidence>
<dbReference type="STRING" id="512399.A8709_08415"/>
<reference evidence="9" key="1">
    <citation type="submission" date="2016-05" db="EMBL/GenBank/DDBJ databases">
        <title>Paenibacillus oryzae. sp. nov., isolated from the rice root.</title>
        <authorList>
            <person name="Zhang J."/>
            <person name="Zhang X."/>
        </authorList>
    </citation>
    <scope>NUCLEOTIDE SEQUENCE [LARGE SCALE GENOMIC DNA]</scope>
    <source>
        <strain evidence="9">KCTC13222</strain>
    </source>
</reference>
<dbReference type="Pfam" id="PF01547">
    <property type="entry name" value="SBP_bac_1"/>
    <property type="match status" value="1"/>
</dbReference>
<dbReference type="SUPFAM" id="SSF53850">
    <property type="entry name" value="Periplasmic binding protein-like II"/>
    <property type="match status" value="1"/>
</dbReference>
<protein>
    <recommendedName>
        <fullName evidence="5 6">Maltodextrin-binding protein</fullName>
    </recommendedName>
</protein>
<dbReference type="InterPro" id="IPR006060">
    <property type="entry name" value="Maltose/Cyclodextrin-bd"/>
</dbReference>
<dbReference type="Gene3D" id="3.40.190.10">
    <property type="entry name" value="Periplasmic binding protein-like II"/>
    <property type="match status" value="1"/>
</dbReference>
<dbReference type="InterPro" id="IPR006059">
    <property type="entry name" value="SBP"/>
</dbReference>
<proteinExistence type="inferred from homology"/>
<comment type="caution">
    <text evidence="8">The sequence shown here is derived from an EMBL/GenBank/DDBJ whole genome shotgun (WGS) entry which is preliminary data.</text>
</comment>
<dbReference type="CDD" id="cd14748">
    <property type="entry name" value="PBP2_UgpB"/>
    <property type="match status" value="1"/>
</dbReference>
<dbReference type="PROSITE" id="PS01037">
    <property type="entry name" value="SBP_BACTERIAL_1"/>
    <property type="match status" value="1"/>
</dbReference>
<name>A0A1C1A7W5_9BACL</name>
<gene>
    <name evidence="8" type="ORF">A8709_08415</name>
</gene>
<dbReference type="RefSeq" id="WP_065850772.1">
    <property type="nucleotide sequence ID" value="NZ_LYPC01000010.1"/>
</dbReference>